<evidence type="ECO:0000313" key="1">
    <source>
        <dbReference type="EMBL" id="GAA5524419.1"/>
    </source>
</evidence>
<protein>
    <recommendedName>
        <fullName evidence="3">Alpha/beta hydrolase</fullName>
    </recommendedName>
</protein>
<reference evidence="1 2" key="1">
    <citation type="submission" date="2024-02" db="EMBL/GenBank/DDBJ databases">
        <title>Microbulbifer aestuariivivens NBRC 112533.</title>
        <authorList>
            <person name="Ichikawa N."/>
            <person name="Katano-Makiyama Y."/>
            <person name="Hidaka K."/>
        </authorList>
    </citation>
    <scope>NUCLEOTIDE SEQUENCE [LARGE SCALE GENOMIC DNA]</scope>
    <source>
        <strain evidence="1 2">NBRC 112533</strain>
    </source>
</reference>
<evidence type="ECO:0000313" key="2">
    <source>
        <dbReference type="Proteomes" id="UP001408594"/>
    </source>
</evidence>
<sequence>MAWVAAPSEAVLRVIRPELIRLLLALPLFLSGTVAMAGSIEWQVESPRWSIGALKSQLREHGAGHETERGSESAGVLLVLFPGYSVRRPWAEQWAEAIAANREGGRLSQVWVFAGPETVFYESRELPVSASLDRLHKGRAFDRILLVAHSSGSFPAHLWLNHWSSRELLAQRYRARIDYVNLDGGSGEGLAGGDLALGEEALALAGNWLAVSVRDSATGSYSANHEDMLALAAKHPQQFAHRLLEAESGCAPAAEWCLHDVPINRRPHNRETFDLERDYTEFGTEHPVNTDWWPIVAE</sequence>
<dbReference type="Proteomes" id="UP001408594">
    <property type="component" value="Unassembled WGS sequence"/>
</dbReference>
<proteinExistence type="predicted"/>
<dbReference type="EMBL" id="BAABRT010000006">
    <property type="protein sequence ID" value="GAA5524419.1"/>
    <property type="molecule type" value="Genomic_DNA"/>
</dbReference>
<name>A0ABP9WMH5_9GAMM</name>
<keyword evidence="2" id="KW-1185">Reference proteome</keyword>
<accession>A0ABP9WMH5</accession>
<evidence type="ECO:0008006" key="3">
    <source>
        <dbReference type="Google" id="ProtNLM"/>
    </source>
</evidence>
<comment type="caution">
    <text evidence="1">The sequence shown here is derived from an EMBL/GenBank/DDBJ whole genome shotgun (WGS) entry which is preliminary data.</text>
</comment>
<organism evidence="1 2">
    <name type="scientific">Microbulbifer aestuariivivens</name>
    <dbReference type="NCBI Taxonomy" id="1908308"/>
    <lineage>
        <taxon>Bacteria</taxon>
        <taxon>Pseudomonadati</taxon>
        <taxon>Pseudomonadota</taxon>
        <taxon>Gammaproteobacteria</taxon>
        <taxon>Cellvibrionales</taxon>
        <taxon>Microbulbiferaceae</taxon>
        <taxon>Microbulbifer</taxon>
    </lineage>
</organism>
<gene>
    <name evidence="1" type="ORF">Maes01_00976</name>
</gene>